<organism evidence="2 3">
    <name type="scientific">Terriglobus aquaticus</name>
    <dbReference type="NCBI Taxonomy" id="940139"/>
    <lineage>
        <taxon>Bacteria</taxon>
        <taxon>Pseudomonadati</taxon>
        <taxon>Acidobacteriota</taxon>
        <taxon>Terriglobia</taxon>
        <taxon>Terriglobales</taxon>
        <taxon>Acidobacteriaceae</taxon>
        <taxon>Terriglobus</taxon>
    </lineage>
</organism>
<keyword evidence="3" id="KW-1185">Reference proteome</keyword>
<sequence>MRVLYVAHLSPNDSAEYRRLALERGGHTCIPVNQYGYGMKQVLLRKVEHRLVAGPEVRRFNRDLIALARQHRPDVLWCDKALFLQPATLDAFRAMGIPTISYMIDNFFGPRRDPGWRLYAKTIPLFDLHCTQRDANVPEYMAAGARDVIKIQTAFEPTIHFPAEKPYTDAQRDRGVSFIGTAYDQRAETLTRLAREGLPVAISGGPQHWKPKLSAEEFAALYREGELYRDQYRSAIWRSRINLSFLTHSNADEFVHKSFEIAACGGFLLAERSPGHTARFVEDEEAVFFHGYDELLAKVRRYLPDEAARNRIALAGQRRAWTSGYDNDTQVRLILERVAPLTRGRGAASHARDGEVYA</sequence>
<dbReference type="Proteomes" id="UP001634747">
    <property type="component" value="Unassembled WGS sequence"/>
</dbReference>
<dbReference type="SUPFAM" id="SSF53756">
    <property type="entry name" value="UDP-Glycosyltransferase/glycogen phosphorylase"/>
    <property type="match status" value="1"/>
</dbReference>
<dbReference type="InterPro" id="IPR055259">
    <property type="entry name" value="YkvP/CgeB_Glyco_trans-like"/>
</dbReference>
<reference evidence="2 3" key="1">
    <citation type="submission" date="2024-12" db="EMBL/GenBank/DDBJ databases">
        <authorList>
            <person name="Lee Y."/>
        </authorList>
    </citation>
    <scope>NUCLEOTIDE SEQUENCE [LARGE SCALE GENOMIC DNA]</scope>
    <source>
        <strain evidence="2 3">03SUJ4</strain>
    </source>
</reference>
<dbReference type="EC" id="2.4.-.-" evidence="2"/>
<keyword evidence="2" id="KW-0328">Glycosyltransferase</keyword>
<dbReference type="RefSeq" id="WP_263412941.1">
    <property type="nucleotide sequence ID" value="NZ_BAABBH010000001.1"/>
</dbReference>
<proteinExistence type="predicted"/>
<evidence type="ECO:0000313" key="2">
    <source>
        <dbReference type="EMBL" id="MFN2975535.1"/>
    </source>
</evidence>
<name>A0ABW9KKR4_9BACT</name>
<accession>A0ABW9KKR4</accession>
<evidence type="ECO:0000313" key="3">
    <source>
        <dbReference type="Proteomes" id="UP001634747"/>
    </source>
</evidence>
<evidence type="ECO:0000259" key="1">
    <source>
        <dbReference type="Pfam" id="PF13524"/>
    </source>
</evidence>
<dbReference type="Pfam" id="PF13524">
    <property type="entry name" value="Glyco_trans_1_2"/>
    <property type="match status" value="1"/>
</dbReference>
<feature type="domain" description="Spore protein YkvP/CgeB glycosyl transferase-like" evidence="1">
    <location>
        <begin position="189"/>
        <end position="335"/>
    </location>
</feature>
<gene>
    <name evidence="2" type="ORF">ACK2TP_07150</name>
</gene>
<comment type="caution">
    <text evidence="2">The sequence shown here is derived from an EMBL/GenBank/DDBJ whole genome shotgun (WGS) entry which is preliminary data.</text>
</comment>
<keyword evidence="2" id="KW-0808">Transferase</keyword>
<protein>
    <submittedName>
        <fullName evidence="2">Glycosyltransferase</fullName>
        <ecNumber evidence="2">2.4.-.-</ecNumber>
    </submittedName>
</protein>
<dbReference type="GO" id="GO:0016757">
    <property type="term" value="F:glycosyltransferase activity"/>
    <property type="evidence" value="ECO:0007669"/>
    <property type="project" value="UniProtKB-KW"/>
</dbReference>
<dbReference type="EMBL" id="JBJYXY010000001">
    <property type="protein sequence ID" value="MFN2975535.1"/>
    <property type="molecule type" value="Genomic_DNA"/>
</dbReference>